<dbReference type="Pfam" id="PF00440">
    <property type="entry name" value="TetR_N"/>
    <property type="match status" value="1"/>
</dbReference>
<dbReference type="RefSeq" id="WP_073356469.1">
    <property type="nucleotide sequence ID" value="NZ_FQUZ01000022.1"/>
</dbReference>
<name>A0A1M5BJ58_9BURK</name>
<sequence length="216" mass="23900">MNHRSPSAERICTAALEHFAQRGYDGASLSEVAEAVGIRKASLYAHFKNKDALFLEALADAVAVEWQFALDCFAATETPSPEPLSSEQHGPERAIPGHAYCAALLERYAQSVHLRFLLRTAYGPPLALKPLIGQHYEPFIANIGELFAQSVSQQWLVTPLDAAQTRQYALAYGGIVESLYVELIYAGGTLLDARRQALWALMEDSLRWLGQRRQGQ</sequence>
<evidence type="ECO:0000313" key="7">
    <source>
        <dbReference type="Proteomes" id="UP000184327"/>
    </source>
</evidence>
<accession>A0A1M5BJ58</accession>
<feature type="domain" description="HTH tetR-type" evidence="5">
    <location>
        <begin position="5"/>
        <end position="65"/>
    </location>
</feature>
<feature type="DNA-binding region" description="H-T-H motif" evidence="4">
    <location>
        <begin position="28"/>
        <end position="47"/>
    </location>
</feature>
<evidence type="ECO:0000313" key="6">
    <source>
        <dbReference type="EMBL" id="SHF42282.1"/>
    </source>
</evidence>
<dbReference type="InterPro" id="IPR050109">
    <property type="entry name" value="HTH-type_TetR-like_transc_reg"/>
</dbReference>
<dbReference type="PANTHER" id="PTHR30055:SF238">
    <property type="entry name" value="MYCOFACTOCIN BIOSYNTHESIS TRANSCRIPTIONAL REGULATOR MFTR-RELATED"/>
    <property type="match status" value="1"/>
</dbReference>
<protein>
    <submittedName>
        <fullName evidence="6">Transcriptional regulator, TetR family</fullName>
    </submittedName>
</protein>
<dbReference type="PANTHER" id="PTHR30055">
    <property type="entry name" value="HTH-TYPE TRANSCRIPTIONAL REGULATOR RUTR"/>
    <property type="match status" value="1"/>
</dbReference>
<evidence type="ECO:0000256" key="4">
    <source>
        <dbReference type="PROSITE-ProRule" id="PRU00335"/>
    </source>
</evidence>
<gene>
    <name evidence="6" type="ORF">SAMN02745117_01909</name>
</gene>
<proteinExistence type="predicted"/>
<evidence type="ECO:0000259" key="5">
    <source>
        <dbReference type="PROSITE" id="PS50977"/>
    </source>
</evidence>
<dbReference type="GO" id="GO:0003700">
    <property type="term" value="F:DNA-binding transcription factor activity"/>
    <property type="evidence" value="ECO:0007669"/>
    <property type="project" value="TreeGrafter"/>
</dbReference>
<dbReference type="InterPro" id="IPR009057">
    <property type="entry name" value="Homeodomain-like_sf"/>
</dbReference>
<organism evidence="6 7">
    <name type="scientific">Lampropedia hyalina DSM 16112</name>
    <dbReference type="NCBI Taxonomy" id="1122156"/>
    <lineage>
        <taxon>Bacteria</taxon>
        <taxon>Pseudomonadati</taxon>
        <taxon>Pseudomonadota</taxon>
        <taxon>Betaproteobacteria</taxon>
        <taxon>Burkholderiales</taxon>
        <taxon>Comamonadaceae</taxon>
        <taxon>Lampropedia</taxon>
    </lineage>
</organism>
<dbReference type="STRING" id="1122156.SAMN02745117_01909"/>
<reference evidence="6 7" key="1">
    <citation type="submission" date="2016-11" db="EMBL/GenBank/DDBJ databases">
        <authorList>
            <person name="Jaros S."/>
            <person name="Januszkiewicz K."/>
            <person name="Wedrychowicz H."/>
        </authorList>
    </citation>
    <scope>NUCLEOTIDE SEQUENCE [LARGE SCALE GENOMIC DNA]</scope>
    <source>
        <strain evidence="6 7">DSM 16112</strain>
    </source>
</reference>
<dbReference type="Gene3D" id="1.10.10.60">
    <property type="entry name" value="Homeodomain-like"/>
    <property type="match status" value="1"/>
</dbReference>
<evidence type="ECO:0000256" key="2">
    <source>
        <dbReference type="ARBA" id="ARBA00023125"/>
    </source>
</evidence>
<dbReference type="InterPro" id="IPR001647">
    <property type="entry name" value="HTH_TetR"/>
</dbReference>
<dbReference type="Gene3D" id="1.10.357.10">
    <property type="entry name" value="Tetracycline Repressor, domain 2"/>
    <property type="match status" value="1"/>
</dbReference>
<evidence type="ECO:0000256" key="1">
    <source>
        <dbReference type="ARBA" id="ARBA00023015"/>
    </source>
</evidence>
<dbReference type="Proteomes" id="UP000184327">
    <property type="component" value="Unassembled WGS sequence"/>
</dbReference>
<dbReference type="EMBL" id="FQUZ01000022">
    <property type="protein sequence ID" value="SHF42282.1"/>
    <property type="molecule type" value="Genomic_DNA"/>
</dbReference>
<keyword evidence="1" id="KW-0805">Transcription regulation</keyword>
<evidence type="ECO:0000256" key="3">
    <source>
        <dbReference type="ARBA" id="ARBA00023163"/>
    </source>
</evidence>
<keyword evidence="3" id="KW-0804">Transcription</keyword>
<dbReference type="PRINTS" id="PR00455">
    <property type="entry name" value="HTHTETR"/>
</dbReference>
<dbReference type="PROSITE" id="PS50977">
    <property type="entry name" value="HTH_TETR_2"/>
    <property type="match status" value="1"/>
</dbReference>
<dbReference type="SUPFAM" id="SSF46689">
    <property type="entry name" value="Homeodomain-like"/>
    <property type="match status" value="1"/>
</dbReference>
<keyword evidence="2 4" id="KW-0238">DNA-binding</keyword>
<keyword evidence="7" id="KW-1185">Reference proteome</keyword>
<dbReference type="GO" id="GO:0000976">
    <property type="term" value="F:transcription cis-regulatory region binding"/>
    <property type="evidence" value="ECO:0007669"/>
    <property type="project" value="TreeGrafter"/>
</dbReference>
<dbReference type="OrthoDB" id="9798857at2"/>
<dbReference type="AlphaFoldDB" id="A0A1M5BJ58"/>